<reference evidence="3 4" key="1">
    <citation type="submission" date="2024-02" db="EMBL/GenBank/DDBJ databases">
        <authorList>
            <person name="Saticioglu I.B."/>
        </authorList>
    </citation>
    <scope>NUCLEOTIDE SEQUENCE [LARGE SCALE GENOMIC DNA]</scope>
    <source>
        <strain evidence="3 4">Mu-80</strain>
    </source>
</reference>
<evidence type="ECO:0000259" key="2">
    <source>
        <dbReference type="Pfam" id="PF00171"/>
    </source>
</evidence>
<dbReference type="InterPro" id="IPR015590">
    <property type="entry name" value="Aldehyde_DH_dom"/>
</dbReference>
<evidence type="ECO:0000256" key="1">
    <source>
        <dbReference type="ARBA" id="ARBA00023002"/>
    </source>
</evidence>
<gene>
    <name evidence="3" type="ORF">WDU99_14480</name>
</gene>
<proteinExistence type="predicted"/>
<keyword evidence="4" id="KW-1185">Reference proteome</keyword>
<organism evidence="3 4">
    <name type="scientific">Microbacterium bandirmense</name>
    <dbReference type="NCBI Taxonomy" id="3122050"/>
    <lineage>
        <taxon>Bacteria</taxon>
        <taxon>Bacillati</taxon>
        <taxon>Actinomycetota</taxon>
        <taxon>Actinomycetes</taxon>
        <taxon>Micrococcales</taxon>
        <taxon>Microbacteriaceae</taxon>
        <taxon>Microbacterium</taxon>
    </lineage>
</organism>
<dbReference type="Gene3D" id="3.40.309.10">
    <property type="entry name" value="Aldehyde Dehydrogenase, Chain A, domain 2"/>
    <property type="match status" value="1"/>
</dbReference>
<dbReference type="PANTHER" id="PTHR43353">
    <property type="entry name" value="SUCCINATE-SEMIALDEHYDE DEHYDROGENASE, MITOCHONDRIAL"/>
    <property type="match status" value="1"/>
</dbReference>
<sequence>MGSMTTATEPVRSIDPRTGEVVETVAEQTDAETVARLCAAAVEATARLAAMSFADRAEMLEAMAAALEGDRERLVDIADRESALGRPRLDGEVTRTATQLRLFAAVLRDGAFAEATIDHATDASPDLRRMLIGLGPVSVFGASNFPFAFSAAGGDTASALAAGCAVIVKAHGAHPALDAAVVALLRDAAGRTAAGEDAVSVVYGREAGTAVVADARIRAVGFTGSERAGRMLMDLAAARPEPIPVYAEMGSLNPLVVTPGSAERGAEIAATIADSVLLGGGQFCTKPGLVFLPEGAAGDAVVSALVERIGASDAIHLLSIDIRDTFMKGAAAVAASADAAALVTPSAGTGSAATPALNEVAVASLFGADELIAECFGPAALVVRYGTIAQVVDVIDRLPASLTLSVFAEDAESDAVAAIAAAATERVGRIILNGVSTGVAVNWAQQHGGPYPAASSAMHTSVGATAIRRFLRPVAYQSFTDALLPPALQESNPLGIPRRVDGRLEVNG</sequence>
<dbReference type="EMBL" id="JBBDGM010000014">
    <property type="protein sequence ID" value="MEJ1089520.1"/>
    <property type="molecule type" value="Genomic_DNA"/>
</dbReference>
<dbReference type="RefSeq" id="WP_337333166.1">
    <property type="nucleotide sequence ID" value="NZ_JBBDGM010000014.1"/>
</dbReference>
<dbReference type="InterPro" id="IPR016163">
    <property type="entry name" value="Ald_DH_C"/>
</dbReference>
<dbReference type="SUPFAM" id="SSF53720">
    <property type="entry name" value="ALDH-like"/>
    <property type="match status" value="1"/>
</dbReference>
<dbReference type="InterPro" id="IPR016162">
    <property type="entry name" value="Ald_DH_N"/>
</dbReference>
<dbReference type="PANTHER" id="PTHR43353:SF3">
    <property type="entry name" value="ALDEHYDE DEHYDROGENASE-RELATED"/>
    <property type="match status" value="1"/>
</dbReference>
<accession>A0ABU8LET1</accession>
<name>A0ABU8LET1_9MICO</name>
<evidence type="ECO:0000313" key="3">
    <source>
        <dbReference type="EMBL" id="MEJ1089520.1"/>
    </source>
</evidence>
<protein>
    <submittedName>
        <fullName evidence="3">Aldehyde dehydrogenase family protein</fullName>
    </submittedName>
</protein>
<evidence type="ECO:0000313" key="4">
    <source>
        <dbReference type="Proteomes" id="UP001371224"/>
    </source>
</evidence>
<comment type="caution">
    <text evidence="3">The sequence shown here is derived from an EMBL/GenBank/DDBJ whole genome shotgun (WGS) entry which is preliminary data.</text>
</comment>
<dbReference type="Pfam" id="PF00171">
    <property type="entry name" value="Aldedh"/>
    <property type="match status" value="1"/>
</dbReference>
<dbReference type="InterPro" id="IPR016161">
    <property type="entry name" value="Ald_DH/histidinol_DH"/>
</dbReference>
<dbReference type="Proteomes" id="UP001371224">
    <property type="component" value="Unassembled WGS sequence"/>
</dbReference>
<keyword evidence="1" id="KW-0560">Oxidoreductase</keyword>
<feature type="domain" description="Aldehyde dehydrogenase" evidence="2">
    <location>
        <begin position="9"/>
        <end position="449"/>
    </location>
</feature>
<dbReference type="Gene3D" id="3.40.605.10">
    <property type="entry name" value="Aldehyde Dehydrogenase, Chain A, domain 1"/>
    <property type="match status" value="1"/>
</dbReference>
<dbReference type="InterPro" id="IPR050740">
    <property type="entry name" value="Aldehyde_DH_Superfamily"/>
</dbReference>